<dbReference type="EMBL" id="JRES01001166">
    <property type="protein sequence ID" value="KNC24924.1"/>
    <property type="molecule type" value="Genomic_DNA"/>
</dbReference>
<accession>A0A0L0C0H5</accession>
<comment type="caution">
    <text evidence="1">The sequence shown here is derived from an EMBL/GenBank/DDBJ whole genome shotgun (WGS) entry which is preliminary data.</text>
</comment>
<evidence type="ECO:0000313" key="2">
    <source>
        <dbReference type="Proteomes" id="UP000037069"/>
    </source>
</evidence>
<evidence type="ECO:0000313" key="1">
    <source>
        <dbReference type="EMBL" id="KNC24924.1"/>
    </source>
</evidence>
<proteinExistence type="predicted"/>
<organism evidence="1 2">
    <name type="scientific">Lucilia cuprina</name>
    <name type="common">Green bottle fly</name>
    <name type="synonym">Australian sheep blowfly</name>
    <dbReference type="NCBI Taxonomy" id="7375"/>
    <lineage>
        <taxon>Eukaryota</taxon>
        <taxon>Metazoa</taxon>
        <taxon>Ecdysozoa</taxon>
        <taxon>Arthropoda</taxon>
        <taxon>Hexapoda</taxon>
        <taxon>Insecta</taxon>
        <taxon>Pterygota</taxon>
        <taxon>Neoptera</taxon>
        <taxon>Endopterygota</taxon>
        <taxon>Diptera</taxon>
        <taxon>Brachycera</taxon>
        <taxon>Muscomorpha</taxon>
        <taxon>Oestroidea</taxon>
        <taxon>Calliphoridae</taxon>
        <taxon>Luciliinae</taxon>
        <taxon>Lucilia</taxon>
    </lineage>
</organism>
<dbReference type="Proteomes" id="UP000037069">
    <property type="component" value="Unassembled WGS sequence"/>
</dbReference>
<protein>
    <submittedName>
        <fullName evidence="1">Uncharacterized protein</fullName>
    </submittedName>
</protein>
<reference evidence="1 2" key="1">
    <citation type="journal article" date="2015" name="Nat. Commun.">
        <title>Lucilia cuprina genome unlocks parasitic fly biology to underpin future interventions.</title>
        <authorList>
            <person name="Anstead C.A."/>
            <person name="Korhonen P.K."/>
            <person name="Young N.D."/>
            <person name="Hall R.S."/>
            <person name="Jex A.R."/>
            <person name="Murali S.C."/>
            <person name="Hughes D.S."/>
            <person name="Lee S.F."/>
            <person name="Perry T."/>
            <person name="Stroehlein A.J."/>
            <person name="Ansell B.R."/>
            <person name="Breugelmans B."/>
            <person name="Hofmann A."/>
            <person name="Qu J."/>
            <person name="Dugan S."/>
            <person name="Lee S.L."/>
            <person name="Chao H."/>
            <person name="Dinh H."/>
            <person name="Han Y."/>
            <person name="Doddapaneni H.V."/>
            <person name="Worley K.C."/>
            <person name="Muzny D.M."/>
            <person name="Ioannidis P."/>
            <person name="Waterhouse R.M."/>
            <person name="Zdobnov E.M."/>
            <person name="James P.J."/>
            <person name="Bagnall N.H."/>
            <person name="Kotze A.C."/>
            <person name="Gibbs R.A."/>
            <person name="Richards S."/>
            <person name="Batterham P."/>
            <person name="Gasser R.B."/>
        </authorList>
    </citation>
    <scope>NUCLEOTIDE SEQUENCE [LARGE SCALE GENOMIC DNA]</scope>
    <source>
        <strain evidence="1 2">LS</strain>
        <tissue evidence="1">Full body</tissue>
    </source>
</reference>
<sequence length="151" mass="17455">MFYWPPHSFILTYFDLKLYVHIHKYIFRLYIQKKLQPGEANHIIPYTVTKCKIGLQIILNNNSIALCSNLDQWIKEQIPRGVCSNILLDSVFQCVLPYSMFDIRSGMSNDCASSTVPLKIMCKISLNYLQNCDLEFDYNVYNPNSAGMGAR</sequence>
<dbReference type="AlphaFoldDB" id="A0A0L0C0H5"/>
<gene>
    <name evidence="1" type="ORF">FF38_05648</name>
</gene>
<name>A0A0L0C0H5_LUCCU</name>
<keyword evidence="2" id="KW-1185">Reference proteome</keyword>